<dbReference type="Gene3D" id="1.10.238.10">
    <property type="entry name" value="EF-hand"/>
    <property type="match status" value="1"/>
</dbReference>
<feature type="region of interest" description="Disordered" evidence="11">
    <location>
        <begin position="1"/>
        <end position="29"/>
    </location>
</feature>
<feature type="domain" description="EH" evidence="12">
    <location>
        <begin position="471"/>
        <end position="560"/>
    </location>
</feature>
<evidence type="ECO:0000259" key="14">
    <source>
        <dbReference type="PROSITE" id="PS51718"/>
    </source>
</evidence>
<keyword evidence="4" id="KW-0597">Phosphoprotein</keyword>
<dbReference type="GO" id="GO:0005886">
    <property type="term" value="C:plasma membrane"/>
    <property type="evidence" value="ECO:0007669"/>
    <property type="project" value="UniProtKB-SubCell"/>
</dbReference>
<evidence type="ECO:0000313" key="16">
    <source>
        <dbReference type="Proteomes" id="UP001165085"/>
    </source>
</evidence>
<dbReference type="SMART" id="SM00027">
    <property type="entry name" value="EH"/>
    <property type="match status" value="1"/>
</dbReference>
<dbReference type="PANTHER" id="PTHR11216">
    <property type="entry name" value="EH DOMAIN"/>
    <property type="match status" value="1"/>
</dbReference>
<dbReference type="GO" id="GO:0005525">
    <property type="term" value="F:GTP binding"/>
    <property type="evidence" value="ECO:0007669"/>
    <property type="project" value="InterPro"/>
</dbReference>
<dbReference type="InterPro" id="IPR018247">
    <property type="entry name" value="EF_Hand_1_Ca_BS"/>
</dbReference>
<dbReference type="Proteomes" id="UP001165085">
    <property type="component" value="Unassembled WGS sequence"/>
</dbReference>
<accession>A0A9W7B4B9</accession>
<keyword evidence="3" id="KW-1003">Cell membrane</keyword>
<dbReference type="CDD" id="cd00052">
    <property type="entry name" value="EH"/>
    <property type="match status" value="1"/>
</dbReference>
<dbReference type="InterPro" id="IPR011992">
    <property type="entry name" value="EF-hand-dom_pair"/>
</dbReference>
<dbReference type="InterPro" id="IPR030381">
    <property type="entry name" value="G_DYNAMIN_dom"/>
</dbReference>
<dbReference type="PROSITE" id="PS00018">
    <property type="entry name" value="EF_HAND_1"/>
    <property type="match status" value="1"/>
</dbReference>
<evidence type="ECO:0000256" key="7">
    <source>
        <dbReference type="ARBA" id="ARBA00022753"/>
    </source>
</evidence>
<feature type="compositionally biased region" description="Basic and acidic residues" evidence="11">
    <location>
        <begin position="547"/>
        <end position="568"/>
    </location>
</feature>
<reference evidence="16" key="1">
    <citation type="journal article" date="2023" name="Commun. Biol.">
        <title>Genome analysis of Parmales, the sister group of diatoms, reveals the evolutionary specialization of diatoms from phago-mixotrophs to photoautotrophs.</title>
        <authorList>
            <person name="Ban H."/>
            <person name="Sato S."/>
            <person name="Yoshikawa S."/>
            <person name="Yamada K."/>
            <person name="Nakamura Y."/>
            <person name="Ichinomiya M."/>
            <person name="Sato N."/>
            <person name="Blanc-Mathieu R."/>
            <person name="Endo H."/>
            <person name="Kuwata A."/>
            <person name="Ogata H."/>
        </authorList>
    </citation>
    <scope>NUCLEOTIDE SEQUENCE [LARGE SCALE GENOMIC DNA]</scope>
    <source>
        <strain evidence="16">NIES 3701</strain>
    </source>
</reference>
<dbReference type="PROSITE" id="PS50031">
    <property type="entry name" value="EH"/>
    <property type="match status" value="1"/>
</dbReference>
<name>A0A9W7B4B9_9STRA</name>
<dbReference type="PROSITE" id="PS50222">
    <property type="entry name" value="EF_HAND_2"/>
    <property type="match status" value="1"/>
</dbReference>
<dbReference type="InterPro" id="IPR040990">
    <property type="entry name" value="DUF5600"/>
</dbReference>
<organism evidence="15 16">
    <name type="scientific">Triparma strigata</name>
    <dbReference type="NCBI Taxonomy" id="1606541"/>
    <lineage>
        <taxon>Eukaryota</taxon>
        <taxon>Sar</taxon>
        <taxon>Stramenopiles</taxon>
        <taxon>Ochrophyta</taxon>
        <taxon>Bolidophyceae</taxon>
        <taxon>Parmales</taxon>
        <taxon>Triparmaceae</taxon>
        <taxon>Triparma</taxon>
    </lineage>
</organism>
<evidence type="ECO:0000256" key="2">
    <source>
        <dbReference type="ARBA" id="ARBA00004413"/>
    </source>
</evidence>
<feature type="compositionally biased region" description="Basic and acidic residues" evidence="11">
    <location>
        <begin position="15"/>
        <end position="26"/>
    </location>
</feature>
<feature type="domain" description="EF-hand" evidence="13">
    <location>
        <begin position="504"/>
        <end position="539"/>
    </location>
</feature>
<dbReference type="GO" id="GO:0005524">
    <property type="term" value="F:ATP binding"/>
    <property type="evidence" value="ECO:0007669"/>
    <property type="project" value="UniProtKB-KW"/>
</dbReference>
<evidence type="ECO:0000256" key="1">
    <source>
        <dbReference type="ARBA" id="ARBA00004125"/>
    </source>
</evidence>
<proteinExistence type="predicted"/>
<evidence type="ECO:0000256" key="10">
    <source>
        <dbReference type="ARBA" id="ARBA00023136"/>
    </source>
</evidence>
<dbReference type="AlphaFoldDB" id="A0A9W7B4B9"/>
<dbReference type="SUPFAM" id="SSF52540">
    <property type="entry name" value="P-loop containing nucleoside triphosphate hydrolases"/>
    <property type="match status" value="1"/>
</dbReference>
<evidence type="ECO:0000259" key="12">
    <source>
        <dbReference type="PROSITE" id="PS50031"/>
    </source>
</evidence>
<comment type="subcellular location">
    <subcellularLocation>
        <location evidence="2">Cell membrane</location>
        <topology evidence="2">Peripheral membrane protein</topology>
        <orientation evidence="2">Cytoplasmic side</orientation>
    </subcellularLocation>
    <subcellularLocation>
        <location evidence="1">Endosome membrane</location>
        <topology evidence="1">Peripheral membrane protein</topology>
        <orientation evidence="1">Cytoplasmic side</orientation>
    </subcellularLocation>
</comment>
<dbReference type="CDD" id="cd09913">
    <property type="entry name" value="EHD"/>
    <property type="match status" value="1"/>
</dbReference>
<comment type="caution">
    <text evidence="15">The sequence shown here is derived from an EMBL/GenBank/DDBJ whole genome shotgun (WGS) entry which is preliminary data.</text>
</comment>
<dbReference type="Pfam" id="PF16880">
    <property type="entry name" value="EHD_N"/>
    <property type="match status" value="1"/>
</dbReference>
<dbReference type="InterPro" id="IPR027417">
    <property type="entry name" value="P-loop_NTPase"/>
</dbReference>
<keyword evidence="7" id="KW-0967">Endosome</keyword>
<evidence type="ECO:0000256" key="3">
    <source>
        <dbReference type="ARBA" id="ARBA00022475"/>
    </source>
</evidence>
<dbReference type="InterPro" id="IPR031692">
    <property type="entry name" value="EHD_N"/>
</dbReference>
<feature type="domain" description="Dynamin-type G" evidence="14">
    <location>
        <begin position="68"/>
        <end position="299"/>
    </location>
</feature>
<keyword evidence="6" id="KW-0547">Nucleotide-binding</keyword>
<dbReference type="GO" id="GO:0055038">
    <property type="term" value="C:recycling endosome membrane"/>
    <property type="evidence" value="ECO:0007669"/>
    <property type="project" value="UniProtKB-SubCell"/>
</dbReference>
<dbReference type="PROSITE" id="PS51718">
    <property type="entry name" value="G_DYNAMIN_2"/>
    <property type="match status" value="1"/>
</dbReference>
<evidence type="ECO:0000256" key="4">
    <source>
        <dbReference type="ARBA" id="ARBA00022553"/>
    </source>
</evidence>
<dbReference type="Pfam" id="PF12763">
    <property type="entry name" value="EH"/>
    <property type="match status" value="1"/>
</dbReference>
<evidence type="ECO:0000259" key="13">
    <source>
        <dbReference type="PROSITE" id="PS50222"/>
    </source>
</evidence>
<evidence type="ECO:0000313" key="15">
    <source>
        <dbReference type="EMBL" id="GMH83771.1"/>
    </source>
</evidence>
<dbReference type="InterPro" id="IPR000261">
    <property type="entry name" value="EH_dom"/>
</dbReference>
<dbReference type="SUPFAM" id="SSF47473">
    <property type="entry name" value="EF-hand"/>
    <property type="match status" value="1"/>
</dbReference>
<dbReference type="Pfam" id="PF18150">
    <property type="entry name" value="DUF5600"/>
    <property type="match status" value="1"/>
</dbReference>
<dbReference type="Gene3D" id="3.40.50.300">
    <property type="entry name" value="P-loop containing nucleotide triphosphate hydrolases"/>
    <property type="match status" value="1"/>
</dbReference>
<evidence type="ECO:0000256" key="5">
    <source>
        <dbReference type="ARBA" id="ARBA00022723"/>
    </source>
</evidence>
<dbReference type="GO" id="GO:0006897">
    <property type="term" value="P:endocytosis"/>
    <property type="evidence" value="ECO:0007669"/>
    <property type="project" value="TreeGrafter"/>
</dbReference>
<dbReference type="InterPro" id="IPR002048">
    <property type="entry name" value="EF_hand_dom"/>
</dbReference>
<evidence type="ECO:0000256" key="9">
    <source>
        <dbReference type="ARBA" id="ARBA00022840"/>
    </source>
</evidence>
<keyword evidence="16" id="KW-1185">Reference proteome</keyword>
<evidence type="ECO:0000256" key="8">
    <source>
        <dbReference type="ARBA" id="ARBA00022837"/>
    </source>
</evidence>
<evidence type="ECO:0000256" key="6">
    <source>
        <dbReference type="ARBA" id="ARBA00022741"/>
    </source>
</evidence>
<dbReference type="PANTHER" id="PTHR11216:SF31">
    <property type="entry name" value="AT21416P"/>
    <property type="match status" value="1"/>
</dbReference>
<keyword evidence="8" id="KW-0106">Calcium</keyword>
<dbReference type="Pfam" id="PF00350">
    <property type="entry name" value="Dynamin_N"/>
    <property type="match status" value="1"/>
</dbReference>
<dbReference type="FunFam" id="3.40.50.300:FF:000147">
    <property type="entry name" value="EH domain-containing protein 1"/>
    <property type="match status" value="1"/>
</dbReference>
<dbReference type="EMBL" id="BRXY01000285">
    <property type="protein sequence ID" value="GMH83771.1"/>
    <property type="molecule type" value="Genomic_DNA"/>
</dbReference>
<dbReference type="GO" id="GO:0005509">
    <property type="term" value="F:calcium ion binding"/>
    <property type="evidence" value="ECO:0007669"/>
    <property type="project" value="InterPro"/>
</dbReference>
<evidence type="ECO:0000256" key="11">
    <source>
        <dbReference type="SAM" id="MobiDB-lite"/>
    </source>
</evidence>
<keyword evidence="5" id="KW-0479">Metal-binding</keyword>
<dbReference type="InterPro" id="IPR045063">
    <property type="entry name" value="Dynamin_N"/>
</dbReference>
<sequence>MLASSKQEVIPGMAEAKKERESREAAHASQTSTVISKLQKIYKSKVLPFEKRYNYAYFFSPALSDAEFLSKPQVMLVGQYSVGKTTFIKYLLGRDFPGQRIGPEPTTDRFTVVINGPEERTIPGNALSVHPSVPYRGLERFGVNFLNRFEGSVMPSSVLQKISLIDTPGILAGEKQRLERGYDFTSVVKWFAERADLIIVLFDAHKLDISDELKNAIDALKGHDEKIRCILNKADQIDRQRLMRVYGALLWSMGKVISTPEVLKVYVGSFWSEPLQNLENKDLFEAEENDLMNDLRMLPKQSAVRKINELVKRIRKARVLGYLISHLRAQMPSMMGKEKKQKQLIEDLPNQFRSVMKKYNLASGDFPDMEAFRDKLKECKFTEFKTLSTSLMADLDKVLSKDIPNLMDALPNENDSAEVLNMKFAAQNMEENHSEVPINISSHKFKNTGNAKLNPFGADEDDEEDYWALQDEAEFYRSRFRSLSPKNGFIDGETARNVLLESSLSKSQLRAIWNLSDIDRDGKLDFHEFALALYLADLAEQTGNVPDKLKREEVPPNKRSYIKDKSQA</sequence>
<dbReference type="GO" id="GO:0016197">
    <property type="term" value="P:endosomal transport"/>
    <property type="evidence" value="ECO:0007669"/>
    <property type="project" value="TreeGrafter"/>
</dbReference>
<dbReference type="Gene3D" id="1.10.268.20">
    <property type="match status" value="1"/>
</dbReference>
<dbReference type="OrthoDB" id="1716625at2759"/>
<keyword evidence="9" id="KW-0067">ATP-binding</keyword>
<feature type="region of interest" description="Disordered" evidence="11">
    <location>
        <begin position="546"/>
        <end position="568"/>
    </location>
</feature>
<protein>
    <submittedName>
        <fullName evidence="15">Uncharacterized protein</fullName>
    </submittedName>
</protein>
<keyword evidence="10" id="KW-0472">Membrane</keyword>
<dbReference type="GO" id="GO:0060090">
    <property type="term" value="F:molecular adaptor activity"/>
    <property type="evidence" value="ECO:0007669"/>
    <property type="project" value="TreeGrafter"/>
</dbReference>
<gene>
    <name evidence="15" type="ORF">TrST_g4911</name>
</gene>